<dbReference type="InterPro" id="IPR024361">
    <property type="entry name" value="BACON"/>
</dbReference>
<dbReference type="PROSITE" id="PS51764">
    <property type="entry name" value="GH26"/>
    <property type="match status" value="1"/>
</dbReference>
<feature type="region of interest" description="Disordered" evidence="4">
    <location>
        <begin position="117"/>
        <end position="136"/>
    </location>
</feature>
<dbReference type="CDD" id="cd14948">
    <property type="entry name" value="BACON"/>
    <property type="match status" value="1"/>
</dbReference>
<dbReference type="GO" id="GO:0016985">
    <property type="term" value="F:mannan endo-1,4-beta-mannosidase activity"/>
    <property type="evidence" value="ECO:0007669"/>
    <property type="project" value="InterPro"/>
</dbReference>
<organism evidence="6">
    <name type="scientific">uncultured microorganism</name>
    <dbReference type="NCBI Taxonomy" id="358574"/>
    <lineage>
        <taxon>unclassified sequences</taxon>
        <taxon>environmental samples</taxon>
    </lineage>
</organism>
<feature type="domain" description="GH26" evidence="5">
    <location>
        <begin position="143"/>
        <end position="463"/>
    </location>
</feature>
<keyword evidence="3" id="KW-0326">Glycosidase</keyword>
<dbReference type="GO" id="GO:0006080">
    <property type="term" value="P:substituted mannan metabolic process"/>
    <property type="evidence" value="ECO:0007669"/>
    <property type="project" value="InterPro"/>
</dbReference>
<evidence type="ECO:0000256" key="2">
    <source>
        <dbReference type="ARBA" id="ARBA00022801"/>
    </source>
</evidence>
<reference evidence="6" key="1">
    <citation type="submission" date="2009-12" db="EMBL/GenBank/DDBJ databases">
        <title>Cloning and identification of genes encoding acidic cellulases from the metagenomes of buffalo rumen.</title>
        <authorList>
            <person name="Duan C.J."/>
            <person name="Liu J.L."/>
            <person name="Feng J.X."/>
        </authorList>
    </citation>
    <scope>NUCLEOTIDE SEQUENCE</scope>
</reference>
<keyword evidence="2" id="KW-0378">Hydrolase</keyword>
<dbReference type="PRINTS" id="PR00739">
    <property type="entry name" value="GLHYDRLASE26"/>
</dbReference>
<dbReference type="Gene3D" id="2.60.40.10">
    <property type="entry name" value="Immunoglobulins"/>
    <property type="match status" value="1"/>
</dbReference>
<dbReference type="Pfam" id="PF02156">
    <property type="entry name" value="Glyco_hydro_26"/>
    <property type="match status" value="1"/>
</dbReference>
<dbReference type="InterPro" id="IPR022790">
    <property type="entry name" value="GH26_dom"/>
</dbReference>
<dbReference type="InterPro" id="IPR017853">
    <property type="entry name" value="GH"/>
</dbReference>
<dbReference type="AlphaFoldDB" id="D3JVT0"/>
<accession>D3JVT0</accession>
<comment type="similarity">
    <text evidence="1">Belongs to the glycosyl hydrolase 26 family.</text>
</comment>
<dbReference type="CAZy" id="GH26">
    <property type="family name" value="Glycoside Hydrolase Family 26"/>
</dbReference>
<dbReference type="PANTHER" id="PTHR40079:SF4">
    <property type="entry name" value="GH26 DOMAIN-CONTAINING PROTEIN-RELATED"/>
    <property type="match status" value="1"/>
</dbReference>
<evidence type="ECO:0000256" key="4">
    <source>
        <dbReference type="SAM" id="MobiDB-lite"/>
    </source>
</evidence>
<proteinExistence type="inferred from homology"/>
<dbReference type="SUPFAM" id="SSF51445">
    <property type="entry name" value="(Trans)glycosidases"/>
    <property type="match status" value="1"/>
</dbReference>
<dbReference type="Pfam" id="PF13004">
    <property type="entry name" value="BACON"/>
    <property type="match status" value="1"/>
</dbReference>
<dbReference type="InterPro" id="IPR000805">
    <property type="entry name" value="Glyco_hydro_26"/>
</dbReference>
<sequence length="469" mass="52131">MRFSKLIALSAAFLALLWSCEKEPANTDPVDDTPKELTLDASSFDVPVEGKALTLTVTAPARPKVTGLPDWITLKDGTYSNYKITFGLTVAANPAYEERTATLTVTSGSLSKTVSVKQAAVEKPTPPEPVTVDPDLTNAKASSAAKKVYAFLREQAGQKVLSGVQSGGTANNNDRVNEIFQKTGKHPALAGYDYIFLQYSPTPAGWDWVVDYGDISAAKEQWKANGLVSFMWHWNVPNSEADWEKGKAGNYEGYNFYCDKTSFSIVRALQSGTWENEFILKDIEKVAGYLKLLQQEGIPVLWRPLHEAAGNYTLYGSNGAWFWWGRGGAEPCRQLWKLLRDKLEGEYGLDNLIWVWTLDATPRAEKDYASWYPGNDQVDIVGVDIYADDTEAKSRQHKAAVDLSGGHKLVTVSECGNIPDPGKCLAAGETWNWFLVWDLESYKLNTDAYWKNLMSSSRVMTREQMPSLK</sequence>
<name>D3JVT0_9ZZZZ</name>
<evidence type="ECO:0000256" key="1">
    <source>
        <dbReference type="ARBA" id="ARBA00007754"/>
    </source>
</evidence>
<dbReference type="Gene3D" id="3.20.20.80">
    <property type="entry name" value="Glycosidases"/>
    <property type="match status" value="1"/>
</dbReference>
<dbReference type="PANTHER" id="PTHR40079">
    <property type="entry name" value="MANNAN ENDO-1,4-BETA-MANNOSIDASE E-RELATED"/>
    <property type="match status" value="1"/>
</dbReference>
<dbReference type="EMBL" id="GU322009">
    <property type="protein sequence ID" value="ADB80099.1"/>
    <property type="molecule type" value="Genomic_DNA"/>
</dbReference>
<evidence type="ECO:0000256" key="3">
    <source>
        <dbReference type="ARBA" id="ARBA00023295"/>
    </source>
</evidence>
<protein>
    <submittedName>
        <fullName evidence="6">Beta-mannanase</fullName>
    </submittedName>
</protein>
<evidence type="ECO:0000313" key="6">
    <source>
        <dbReference type="EMBL" id="ADB80099.1"/>
    </source>
</evidence>
<dbReference type="InterPro" id="IPR013783">
    <property type="entry name" value="Ig-like_fold"/>
</dbReference>
<evidence type="ECO:0000259" key="5">
    <source>
        <dbReference type="PROSITE" id="PS51764"/>
    </source>
</evidence>